<keyword evidence="3" id="KW-1185">Reference proteome</keyword>
<dbReference type="GO" id="GO:0019867">
    <property type="term" value="C:outer membrane"/>
    <property type="evidence" value="ECO:0007669"/>
    <property type="project" value="InterPro"/>
</dbReference>
<protein>
    <submittedName>
        <fullName evidence="2">LPS-assembly lipoprotein</fullName>
    </submittedName>
</protein>
<feature type="region of interest" description="Disordered" evidence="1">
    <location>
        <begin position="1"/>
        <end position="21"/>
    </location>
</feature>
<dbReference type="InterPro" id="IPR007485">
    <property type="entry name" value="LPS_assembly_LptE"/>
</dbReference>
<keyword evidence="2" id="KW-0449">Lipoprotein</keyword>
<sequence>MPFRSPAQAGAHLQPAQEMDSRLRGKPELVYRSVHMKRLLLPLALLATLSACGMKPLYSNGTQGAVSTTLGDVAVAPIQGRAGWLVKNALDDKLGAIGNGDQRFRLQVVLDDQITGFGLLANDQVTRERRTLRARYQLVDITSGETVLDATAASDAGIDIVSSEYATIAAENRALENLSLEIADQIVTRLSLFAREVSAAQ</sequence>
<comment type="caution">
    <text evidence="2">The sequence shown here is derived from an EMBL/GenBank/DDBJ whole genome shotgun (WGS) entry which is preliminary data.</text>
</comment>
<dbReference type="AlphaFoldDB" id="A0A2V3UPI9"/>
<organism evidence="2 3">
    <name type="scientific">Blastomonas natatoria</name>
    <dbReference type="NCBI Taxonomy" id="34015"/>
    <lineage>
        <taxon>Bacteria</taxon>
        <taxon>Pseudomonadati</taxon>
        <taxon>Pseudomonadota</taxon>
        <taxon>Alphaproteobacteria</taxon>
        <taxon>Sphingomonadales</taxon>
        <taxon>Sphingomonadaceae</taxon>
        <taxon>Blastomonas</taxon>
    </lineage>
</organism>
<dbReference type="EMBL" id="QJJM01000026">
    <property type="protein sequence ID" value="PXW67608.1"/>
    <property type="molecule type" value="Genomic_DNA"/>
</dbReference>
<dbReference type="GO" id="GO:0043165">
    <property type="term" value="P:Gram-negative-bacterium-type cell outer membrane assembly"/>
    <property type="evidence" value="ECO:0007669"/>
    <property type="project" value="InterPro"/>
</dbReference>
<accession>A0A2V3UPI9</accession>
<evidence type="ECO:0000256" key="1">
    <source>
        <dbReference type="SAM" id="MobiDB-lite"/>
    </source>
</evidence>
<gene>
    <name evidence="2" type="ORF">C7451_1265</name>
</gene>
<dbReference type="Pfam" id="PF04390">
    <property type="entry name" value="LptE"/>
    <property type="match status" value="1"/>
</dbReference>
<dbReference type="Proteomes" id="UP000248014">
    <property type="component" value="Unassembled WGS sequence"/>
</dbReference>
<proteinExistence type="predicted"/>
<name>A0A2V3UPI9_9SPHN</name>
<reference evidence="2 3" key="1">
    <citation type="submission" date="2018-05" db="EMBL/GenBank/DDBJ databases">
        <title>Genomic Encyclopedia of Type Strains, Phase IV (KMG-IV): sequencing the most valuable type-strain genomes for metagenomic binning, comparative biology and taxonomic classification.</title>
        <authorList>
            <person name="Goeker M."/>
        </authorList>
    </citation>
    <scope>NUCLEOTIDE SEQUENCE [LARGE SCALE GENOMIC DNA]</scope>
    <source>
        <strain evidence="2 3">DSM 3183</strain>
    </source>
</reference>
<evidence type="ECO:0000313" key="3">
    <source>
        <dbReference type="Proteomes" id="UP000248014"/>
    </source>
</evidence>
<evidence type="ECO:0000313" key="2">
    <source>
        <dbReference type="EMBL" id="PXW67608.1"/>
    </source>
</evidence>
<dbReference type="Gene3D" id="3.30.160.150">
    <property type="entry name" value="Lipoprotein like domain"/>
    <property type="match status" value="1"/>
</dbReference>